<feature type="domain" description="Mon2/Sec7/BIG1-like HDS" evidence="1">
    <location>
        <begin position="917"/>
        <end position="980"/>
    </location>
</feature>
<sequence length="1753" mass="193016">MDEIIDKLLNHADAKGLNCLSEMGILAKGCAAKQDMPPFERRKRCLALFEAALSSGKPKLAYIGCKGIEQMLREPAFFEDANANKDDQRTAAQTIAALNSMPSWDKSAQTHAISVIVQTISGSELRVLLADVYSAMNLLTRVYAGATSDDAVSVRLAVRAALTQLLNSFCINRYAKVDAESQEELVVLMDMTALVKELLMKLDGGQQSNVDELLLGLDSLVSAISVQPAYFWRHQPLLNVFTTELMPSLLCLLQISGEKPEKPKNFLERARSTTTKNQRATIFSSTDTARSFYTLIEHILRLMAPLEAPRSLTVELFRASMVVPPPERRYEPLKLLKRFATTPTLLASLLRLMALDDAVWPVIVECVEEAAKQTASTEVSVDAIRTLQILFDGFDSVAVKADQFQFDEGFYVKVSSNNESFGKNDAQNDSHNVAEEVKQHPLTNDESILSSAGDFVDQITAEIPAWFETTCPRQVDAAIQTFATTFTKDTPQNLLNVDAAYLAAYAVLSHGFHPDVSSSRSAFFAKIRSGSIVYANDAWVNAVWQIMTTYGTRFLESIAIPEDKKCNLFETPLASVVADYDGWKHKLLVYQPTRSETAADEDMAPVIIEERCFKSKDVEEVDTWMHRLLSGCWATIQGILSRYPLKNGAKTASESVKFTPDGAEATLEAMRSFCRILRHFSMGREILWLFEKFGEEICNLEELTEFVQAPGSEKKSWPVHRVDVLGIDLLLENALPCGTLSPGTWKYVVRAIEYVAELERHQFQMTKTANTTFESTSNGATVEGIRDLLTSKLEILPLKTLGRVLDELMLKTHGLFDLAACQLTLPALSAFLEALVSANETNLKYSDEGQRDGTKALFVLQKMNSTVIAASGRPLVHLMRIWPIISAHFAESADSKFPEVVSRIAVVALGDMARAMLQNERPGFVFNQSLISVFQDILLTDAGTDEIQEHIIAILTSFVQDRSTQLGSGWKPIFGAIKAIRIGTSAPGQQNVVHGAALDLLKKYFELDNAKVFVPTALEAISCVSHYLQATAEGNCDEMSEEYRDTAVGETVFTYVWLIQSMLGDAFRDPGNETPAVPILLHRLKLRESALDSVDANSGWHRFSAHLPPLAAVLRPESILGVSPTDLASPPRPGSEALPWAEFTDPQKSVAELLLTLIESLAGLVLTSTRQIHSQVIAALTELVSSFRDPKISGIGPDMGAFALCSLIFPIFQKWVRRESGITFSPEAARSAKSLKQASGMLAQVVAEYLTDRPDALWSRRLLFDCHNLLNEYIAHPSRTISGIGTACIRHLILTASPVYSDELWLTTARSLWRTSSITLAPIRRLCFHYFADSTDFCGDIGEVAIGVRKDAIDRDYTELQLMAKQVFGLEESGFGRSPSPLPGALRQTRTTTTTSIDSEHVPTTPISPFPAACPPKQQPYVFNLSKADSATPESVSLEDVVTSLLNQQSLLQLISCILLGEQTPILSGTPGTSSSESIKPSNTALGVLLHCLDAAAAVANLFDERPALKLLLQKFCGLDHAANLYRITIAAQSVKLMAIYKFAREESPNSEDRPHLKGLESSLRQLLEALRKLDAEAAANKLASFARDRIDQKINISLIENPDSAAKDDNFKAFNVVSAAKCLEEYKRQKRVESLPSNRANPFIAKADSKTALFSSEKLQISQLNDLDVRILAYTEVLALTLERYAADDDATFDSLLPTLSPIVVDFMRVATSLRARNVVADLLDRLAARGMIKKDSKPEETSEASVSGNAS</sequence>
<dbReference type="InterPro" id="IPR016024">
    <property type="entry name" value="ARM-type_fold"/>
</dbReference>
<evidence type="ECO:0000313" key="2">
    <source>
        <dbReference type="Proteomes" id="UP000492821"/>
    </source>
</evidence>
<proteinExistence type="predicted"/>
<dbReference type="InterPro" id="IPR015403">
    <property type="entry name" value="Mon2/Sec7/BIG1-like_HDS"/>
</dbReference>
<organism evidence="2 3">
    <name type="scientific">Panagrellus redivivus</name>
    <name type="common">Microworm</name>
    <dbReference type="NCBI Taxonomy" id="6233"/>
    <lineage>
        <taxon>Eukaryota</taxon>
        <taxon>Metazoa</taxon>
        <taxon>Ecdysozoa</taxon>
        <taxon>Nematoda</taxon>
        <taxon>Chromadorea</taxon>
        <taxon>Rhabditida</taxon>
        <taxon>Tylenchina</taxon>
        <taxon>Panagrolaimomorpha</taxon>
        <taxon>Panagrolaimoidea</taxon>
        <taxon>Panagrolaimidae</taxon>
        <taxon>Panagrellus</taxon>
    </lineage>
</organism>
<protein>
    <submittedName>
        <fullName evidence="3">DUF1981 domain-containing protein</fullName>
    </submittedName>
</protein>
<dbReference type="SUPFAM" id="SSF48371">
    <property type="entry name" value="ARM repeat"/>
    <property type="match status" value="1"/>
</dbReference>
<accession>A0A7E4VEJ0</accession>
<name>A0A7E4VEJ0_PANRE</name>
<dbReference type="Pfam" id="PF09324">
    <property type="entry name" value="Sec7-like_HDS"/>
    <property type="match status" value="1"/>
</dbReference>
<reference evidence="3" key="2">
    <citation type="submission" date="2020-10" db="UniProtKB">
        <authorList>
            <consortium name="WormBaseParasite"/>
        </authorList>
    </citation>
    <scope>IDENTIFICATION</scope>
</reference>
<dbReference type="WBParaSite" id="Pan_g1991.t1">
    <property type="protein sequence ID" value="Pan_g1991.t1"/>
    <property type="gene ID" value="Pan_g1991"/>
</dbReference>
<evidence type="ECO:0000313" key="3">
    <source>
        <dbReference type="WBParaSite" id="Pan_g1991.t1"/>
    </source>
</evidence>
<dbReference type="Proteomes" id="UP000492821">
    <property type="component" value="Unassembled WGS sequence"/>
</dbReference>
<reference evidence="2" key="1">
    <citation type="journal article" date="2013" name="Genetics">
        <title>The draft genome and transcriptome of Panagrellus redivivus are shaped by the harsh demands of a free-living lifestyle.</title>
        <authorList>
            <person name="Srinivasan J."/>
            <person name="Dillman A.R."/>
            <person name="Macchietto M.G."/>
            <person name="Heikkinen L."/>
            <person name="Lakso M."/>
            <person name="Fracchia K.M."/>
            <person name="Antoshechkin I."/>
            <person name="Mortazavi A."/>
            <person name="Wong G."/>
            <person name="Sternberg P.W."/>
        </authorList>
    </citation>
    <scope>NUCLEOTIDE SEQUENCE [LARGE SCALE GENOMIC DNA]</scope>
    <source>
        <strain evidence="2">MT8872</strain>
    </source>
</reference>
<keyword evidence="2" id="KW-1185">Reference proteome</keyword>
<evidence type="ECO:0000259" key="1">
    <source>
        <dbReference type="Pfam" id="PF09324"/>
    </source>
</evidence>